<evidence type="ECO:0000259" key="2">
    <source>
        <dbReference type="Pfam" id="PF13547"/>
    </source>
</evidence>
<dbReference type="InterPro" id="IPR017853">
    <property type="entry name" value="GH"/>
</dbReference>
<name>A0A2V1P8X6_9RHOB</name>
<dbReference type="EMBL" id="QETF01000002">
    <property type="protein sequence ID" value="PWG18264.1"/>
    <property type="molecule type" value="Genomic_DNA"/>
</dbReference>
<dbReference type="Pfam" id="PF13547">
    <property type="entry name" value="GTA_TIM"/>
    <property type="match status" value="1"/>
</dbReference>
<feature type="region of interest" description="Disordered" evidence="1">
    <location>
        <begin position="657"/>
        <end position="678"/>
    </location>
</feature>
<dbReference type="CDD" id="cd19607">
    <property type="entry name" value="GTA_TIM-barrel-like"/>
    <property type="match status" value="1"/>
</dbReference>
<dbReference type="Proteomes" id="UP000245293">
    <property type="component" value="Unassembled WGS sequence"/>
</dbReference>
<dbReference type="SUPFAM" id="SSF51445">
    <property type="entry name" value="(Trans)glycosidases"/>
    <property type="match status" value="1"/>
</dbReference>
<reference evidence="6" key="1">
    <citation type="submission" date="2018-05" db="EMBL/GenBank/DDBJ databases">
        <authorList>
            <person name="Du Z."/>
            <person name="Wang X."/>
        </authorList>
    </citation>
    <scope>NUCLEOTIDE SEQUENCE [LARGE SCALE GENOMIC DNA]</scope>
    <source>
        <strain evidence="6">WDS4C29</strain>
    </source>
</reference>
<evidence type="ECO:0000313" key="5">
    <source>
        <dbReference type="EMBL" id="PWG18264.1"/>
    </source>
</evidence>
<keyword evidence="6" id="KW-1185">Reference proteome</keyword>
<gene>
    <name evidence="5" type="ORF">DFK10_03175</name>
</gene>
<sequence length="1301" mass="139765">MATIVLSAAGMAVGGAVGGSVLGLSSAVIGRAVGATLGRMLDQRLLGAGSDAVEVGRLDRLRLTGASEGTGIAQLFGRMRIPGQVIWATEFEETRHRTGGGKGAPQGPATVEYSYSISLAIALCEGEVARVGRVWADGREVSPEDLNLRLHPGTPDQLPDPKIEAVEGAGLAPAYRGTAYVVLEDLPLAQFGNRVPQFTFEVMRPDQGDVAHPGIDKAIRGVSLIPGTGEYALATTPVFLDHGFGNRKAANLNAASGKTDMLASLDALQEEVPNCGSTALVVSWFGNDLRCGECSLKPKVDQKEADGRGMPWQVSGLARAEADEVATQDGTKLYGGTPADAAVIEAITELRARGLSPVFYPFILMDQVAGNTLTDPWTGSEGQPHLPWRGRITSALAAGVAGSPDGTGQADQEVATFLGNAQPADFTISGQTVSYSGPPEWSYRRFILHYAHLCAAAGGVDAFLLGSELRGLTQIRGASGFPFVAGLVDLLQEVRAILGPECRISYAADWSEYHGYHQPGTADKLFHLDPFWAHPDCDFIGIDNYLPLSDWREGEAHADAHWGSIYNPDYLRAGIKGGEYYDWYYHSPEAEAAQIRTPITDGAGEPWIWRAKDIRGWWQNPHHDRVDGVRQSHPTAWQPESKPVWFTEIGCPAVDKGTNQPNRFVDPKSSESGLPRASTGVRDDFIQRQYLSVLLDHYASEAGNPVSSVTGQSMVDTGRIHVWAWDTRPFPAFPGRADLWSDSENYTLGHWINGRVMARSLASVVAEICARAGIADVDVSQLYGVVRGYTVAEVETGRAALQPLMLAYGFDALERDGKLIFRSRSGRAATAVDRGEFAQAVDEAGAIELTRAQAPEIVGRVQLAHVEADGDYEIRATEAVHPGDATPTTARSELSLALTPGEGLRIAERWLAEARLARDTAQFALPPSRAEIGPGDVVRLPEGQGGWLFRVDQVEQTDRQLLEAVRIDPSVYTRHPVPGTAPVLSPYVAPIPVELMLMDLPLMRGDEDEIAPHAAVSGVPWPGSVALYTSDQDAGYELGRILHDPAVIGVTETEMTSAPPGVWDAGPALRVRLIRGTLDSLPRAQVLGGGNLAAIGDGSVDAWEVFQFAEATLVGERTYDLRLRLRGQAGSDGLMPAARPVGSIFVLMDAVPGQLALAPAARGTLRHYRYGPATRPMSDPSYQYRAESFRGNGLRPYPVAHLRARSGSGGDLALSWIRRTRIDGDSWDQAEVPLGETAENYRVQVHAGETLLREVTRSSPEWTYSVGDQASDGASGEITISVAQLSDRYGPGPARSVVVTL</sequence>
<evidence type="ECO:0000259" key="4">
    <source>
        <dbReference type="Pfam" id="PF23666"/>
    </source>
</evidence>
<dbReference type="InterPro" id="IPR056490">
    <property type="entry name" value="Rcc01698_C"/>
</dbReference>
<evidence type="ECO:0000313" key="6">
    <source>
        <dbReference type="Proteomes" id="UP000245293"/>
    </source>
</evidence>
<dbReference type="Pfam" id="PF13550">
    <property type="entry name" value="Phage-tail_3"/>
    <property type="match status" value="1"/>
</dbReference>
<dbReference type="InterPro" id="IPR032876">
    <property type="entry name" value="J_dom"/>
</dbReference>
<dbReference type="Pfam" id="PF23666">
    <property type="entry name" value="Rcc01698_C"/>
    <property type="match status" value="1"/>
</dbReference>
<feature type="domain" description="GTA TIM-barrel-like" evidence="2">
    <location>
        <begin position="441"/>
        <end position="734"/>
    </location>
</feature>
<dbReference type="RefSeq" id="WP_109386484.1">
    <property type="nucleotide sequence ID" value="NZ_QETF01000002.1"/>
</dbReference>
<comment type="caution">
    <text evidence="5">The sequence shown here is derived from an EMBL/GenBank/DDBJ whole genome shotgun (WGS) entry which is preliminary data.</text>
</comment>
<accession>A0A2V1P8X6</accession>
<dbReference type="Gene3D" id="3.20.20.80">
    <property type="entry name" value="Glycosidases"/>
    <property type="match status" value="1"/>
</dbReference>
<evidence type="ECO:0000259" key="3">
    <source>
        <dbReference type="Pfam" id="PF13550"/>
    </source>
</evidence>
<proteinExistence type="predicted"/>
<dbReference type="InterPro" id="IPR025195">
    <property type="entry name" value="GTA_TIM_dom"/>
</dbReference>
<organism evidence="5 6">
    <name type="scientific">Salibaculum griseiflavum</name>
    <dbReference type="NCBI Taxonomy" id="1914409"/>
    <lineage>
        <taxon>Bacteria</taxon>
        <taxon>Pseudomonadati</taxon>
        <taxon>Pseudomonadota</taxon>
        <taxon>Alphaproteobacteria</taxon>
        <taxon>Rhodobacterales</taxon>
        <taxon>Roseobacteraceae</taxon>
        <taxon>Salibaculum</taxon>
    </lineage>
</organism>
<dbReference type="OrthoDB" id="8445115at2"/>
<evidence type="ECO:0000256" key="1">
    <source>
        <dbReference type="SAM" id="MobiDB-lite"/>
    </source>
</evidence>
<feature type="domain" description="Rcc01698-like C-terminal" evidence="4">
    <location>
        <begin position="1046"/>
        <end position="1146"/>
    </location>
</feature>
<feature type="domain" description="Tip attachment protein J" evidence="3">
    <location>
        <begin position="794"/>
        <end position="955"/>
    </location>
</feature>
<protein>
    <submittedName>
        <fullName evidence="5">Host specificity protein</fullName>
    </submittedName>
</protein>